<accession>A0A672UBG7</accession>
<evidence type="ECO:0000256" key="1">
    <source>
        <dbReference type="ARBA" id="ARBA00004370"/>
    </source>
</evidence>
<keyword evidence="5" id="KW-0472">Membrane</keyword>
<dbReference type="InterPro" id="IPR010335">
    <property type="entry name" value="Mesothelin"/>
</dbReference>
<dbReference type="Proteomes" id="UP000472266">
    <property type="component" value="Chromosome 5"/>
</dbReference>
<dbReference type="GO" id="GO:0016020">
    <property type="term" value="C:membrane"/>
    <property type="evidence" value="ECO:0007669"/>
    <property type="project" value="UniProtKB-SubCell"/>
</dbReference>
<evidence type="ECO:0000256" key="2">
    <source>
        <dbReference type="ARBA" id="ARBA00011016"/>
    </source>
</evidence>
<reference evidence="7 8" key="1">
    <citation type="submission" date="2019-11" db="EMBL/GenBank/DDBJ databases">
        <title>Strigops habroptila (kakapo) genome, bStrHab1, primary haplotype, v2.</title>
        <authorList>
            <person name="Jarvis E.D."/>
            <person name="Howard J."/>
            <person name="Rhie A."/>
            <person name="Phillippy A."/>
            <person name="Korlach J."/>
            <person name="Digby A."/>
            <person name="Iorns D."/>
            <person name="Eason D."/>
            <person name="Robertson B."/>
            <person name="Raemaekers T."/>
            <person name="Howe K."/>
            <person name="Lewin H."/>
            <person name="Damas J."/>
            <person name="Hastie A."/>
            <person name="Tracey A."/>
            <person name="Chow W."/>
            <person name="Fedrigo O."/>
        </authorList>
    </citation>
    <scope>NUCLEOTIDE SEQUENCE [LARGE SCALE GENOMIC DNA]</scope>
</reference>
<evidence type="ECO:0000256" key="4">
    <source>
        <dbReference type="ARBA" id="ARBA00022889"/>
    </source>
</evidence>
<name>A0A672UBG7_STRHB</name>
<keyword evidence="6" id="KW-0325">Glycoprotein</keyword>
<dbReference type="OMA" id="NHLVCEM"/>
<reference evidence="7" key="2">
    <citation type="submission" date="2025-08" db="UniProtKB">
        <authorList>
            <consortium name="Ensembl"/>
        </authorList>
    </citation>
    <scope>IDENTIFICATION</scope>
</reference>
<dbReference type="Ensembl" id="ENSSHBT00005013995.1">
    <property type="protein sequence ID" value="ENSSHBP00005011618.1"/>
    <property type="gene ID" value="ENSSHBG00005010128.1"/>
</dbReference>
<keyword evidence="3" id="KW-0732">Signal</keyword>
<dbReference type="GO" id="GO:0007160">
    <property type="term" value="P:cell-matrix adhesion"/>
    <property type="evidence" value="ECO:0007669"/>
    <property type="project" value="TreeGrafter"/>
</dbReference>
<dbReference type="PANTHER" id="PTHR23412">
    <property type="entry name" value="STEREOCILIN RELATED"/>
    <property type="match status" value="1"/>
</dbReference>
<evidence type="ECO:0000313" key="8">
    <source>
        <dbReference type="Proteomes" id="UP000472266"/>
    </source>
</evidence>
<dbReference type="AlphaFoldDB" id="A0A672UBG7"/>
<protein>
    <submittedName>
        <fullName evidence="7">Mesothelin</fullName>
    </submittedName>
</protein>
<gene>
    <name evidence="7" type="primary">MSLN</name>
</gene>
<evidence type="ECO:0000256" key="5">
    <source>
        <dbReference type="ARBA" id="ARBA00023136"/>
    </source>
</evidence>
<keyword evidence="8" id="KW-1185">Reference proteome</keyword>
<dbReference type="Gene3D" id="1.20.970.40">
    <property type="match status" value="1"/>
</dbReference>
<dbReference type="GO" id="GO:0009986">
    <property type="term" value="C:cell surface"/>
    <property type="evidence" value="ECO:0007669"/>
    <property type="project" value="TreeGrafter"/>
</dbReference>
<dbReference type="InterPro" id="IPR026664">
    <property type="entry name" value="Stereocilin-rel"/>
</dbReference>
<evidence type="ECO:0000256" key="3">
    <source>
        <dbReference type="ARBA" id="ARBA00022729"/>
    </source>
</evidence>
<organism evidence="7 8">
    <name type="scientific">Strigops habroptila</name>
    <name type="common">Kakapo</name>
    <dbReference type="NCBI Taxonomy" id="2489341"/>
    <lineage>
        <taxon>Eukaryota</taxon>
        <taxon>Metazoa</taxon>
        <taxon>Chordata</taxon>
        <taxon>Craniata</taxon>
        <taxon>Vertebrata</taxon>
        <taxon>Euteleostomi</taxon>
        <taxon>Archelosauria</taxon>
        <taxon>Archosauria</taxon>
        <taxon>Dinosauria</taxon>
        <taxon>Saurischia</taxon>
        <taxon>Theropoda</taxon>
        <taxon>Coelurosauria</taxon>
        <taxon>Aves</taxon>
        <taxon>Neognathae</taxon>
        <taxon>Neoaves</taxon>
        <taxon>Telluraves</taxon>
        <taxon>Australaves</taxon>
        <taxon>Psittaciformes</taxon>
        <taxon>Psittacidae</taxon>
        <taxon>Strigops</taxon>
    </lineage>
</organism>
<sequence>MVRLSQSVLQGFTCAAANEVEEERFQELAKVMKKKNVKLGEDQLFGTIHYNSWCICLSSPSDYAATGSCRQYFANIGKANLDLLQRESSQRKQLLLEALACLVRGQGTSLGRTGDAEALGRLVCDLGGEYITSSGGNLLKQLSQCDSFLPDQEEAIRSIISSGNTTFGPPAAWSAFTLDELSGLIPVFDHSILQQIPKVAHLMIASTGCPSGKQITESVLENDLMPVIYSPVELRACLKNVSLENHLSQLLTYAFTVQHLAVLKEHLDETYPDGYPESLLFKLGSLVSFITPEDVSKWNIASADTLAALLRNEPPDDQVGSWVCFTAYVCFLVWELVLASLNLSACSERTKEILYAKAKSAFSDQRRSPAYYELIEPYLGGAPAADLKALSKDNVNMNISTFMKLRRDSLMSLTPLEVEGLLGMHLGDLSKWQKTSPIREWVQKQKQSELDKLHVGLTGGTQEGYINIVTPKFQSLLGQPCLGGEGVLSASRQQLRGQGSLFRYFCLSNHLEKQYCV</sequence>
<evidence type="ECO:0000256" key="6">
    <source>
        <dbReference type="ARBA" id="ARBA00023180"/>
    </source>
</evidence>
<dbReference type="InParanoid" id="A0A672UBG7"/>
<keyword evidence="4" id="KW-0130">Cell adhesion</keyword>
<dbReference type="Pfam" id="PF06060">
    <property type="entry name" value="Mesothelin"/>
    <property type="match status" value="3"/>
</dbReference>
<reference evidence="7" key="3">
    <citation type="submission" date="2025-09" db="UniProtKB">
        <authorList>
            <consortium name="Ensembl"/>
        </authorList>
    </citation>
    <scope>IDENTIFICATION</scope>
</reference>
<comment type="subcellular location">
    <subcellularLocation>
        <location evidence="1">Membrane</location>
    </subcellularLocation>
</comment>
<proteinExistence type="inferred from homology"/>
<comment type="similarity">
    <text evidence="2">Belongs to the mesothelin family.</text>
</comment>
<dbReference type="PANTHER" id="PTHR23412:SF6">
    <property type="entry name" value="MESOTHELIN"/>
    <property type="match status" value="1"/>
</dbReference>
<evidence type="ECO:0000313" key="7">
    <source>
        <dbReference type="Ensembl" id="ENSSHBP00005011618.1"/>
    </source>
</evidence>
<dbReference type="GeneTree" id="ENSGT00950000182957"/>